<keyword evidence="2" id="KW-0732">Signal</keyword>
<evidence type="ECO:0000256" key="1">
    <source>
        <dbReference type="ARBA" id="ARBA00004479"/>
    </source>
</evidence>
<dbReference type="GO" id="GO:0004674">
    <property type="term" value="F:protein serine/threonine kinase activity"/>
    <property type="evidence" value="ECO:0007669"/>
    <property type="project" value="UniProtKB-KW"/>
</dbReference>
<dbReference type="PANTHER" id="PTHR48053:SF71">
    <property type="entry name" value="LEUCINE RICH REPEAT FAMILY PROTEIN, EXPRESSED"/>
    <property type="match status" value="1"/>
</dbReference>
<keyword evidence="3" id="KW-0675">Receptor</keyword>
<dbReference type="Gramene" id="rna9026">
    <property type="protein sequence ID" value="RHN73232.1"/>
    <property type="gene ID" value="gene9026"/>
</dbReference>
<evidence type="ECO:0000313" key="4">
    <source>
        <dbReference type="EMBL" id="RHN73232.1"/>
    </source>
</evidence>
<gene>
    <name evidence="4" type="ORF">MtrunA17_Chr2g0296271</name>
</gene>
<evidence type="ECO:0000256" key="3">
    <source>
        <dbReference type="ARBA" id="ARBA00023170"/>
    </source>
</evidence>
<keyword evidence="4" id="KW-0808">Transferase</keyword>
<dbReference type="SUPFAM" id="SSF52058">
    <property type="entry name" value="L domain-like"/>
    <property type="match status" value="1"/>
</dbReference>
<dbReference type="EC" id="2.7.11.1" evidence="4"/>
<dbReference type="PANTHER" id="PTHR48053">
    <property type="entry name" value="LEUCINE RICH REPEAT FAMILY PROTEIN, EXPRESSED"/>
    <property type="match status" value="1"/>
</dbReference>
<evidence type="ECO:0000256" key="2">
    <source>
        <dbReference type="ARBA" id="ARBA00022729"/>
    </source>
</evidence>
<dbReference type="EMBL" id="PSQE01000002">
    <property type="protein sequence ID" value="RHN73232.1"/>
    <property type="molecule type" value="Genomic_DNA"/>
</dbReference>
<accession>A0A396J7E6</accession>
<dbReference type="InterPro" id="IPR001611">
    <property type="entry name" value="Leu-rich_rpt"/>
</dbReference>
<name>A0A396J7E6_MEDTR</name>
<dbReference type="Gene3D" id="3.80.10.10">
    <property type="entry name" value="Ribonuclease Inhibitor"/>
    <property type="match status" value="1"/>
</dbReference>
<comment type="subcellular location">
    <subcellularLocation>
        <location evidence="1">Membrane</location>
        <topology evidence="1">Single-pass type I membrane protein</topology>
    </subcellularLocation>
</comment>
<dbReference type="Pfam" id="PF00560">
    <property type="entry name" value="LRR_1"/>
    <property type="match status" value="2"/>
</dbReference>
<dbReference type="Proteomes" id="UP000265566">
    <property type="component" value="Chromosome 2"/>
</dbReference>
<comment type="caution">
    <text evidence="4">The sequence shown here is derived from an EMBL/GenBank/DDBJ whole genome shotgun (WGS) entry which is preliminary data.</text>
</comment>
<dbReference type="AlphaFoldDB" id="A0A396J7E6"/>
<sequence>MYEHETSSFPNLKRLWLASYTLRAFPDFLKYKSSLKFLDLSSNQISGPIPNWICSFDYMVILNVSHNFLTDFEGPIQNLSSNLLKLDLHSNHIQGHAPTSFKNAIYLDYSSNRFISINLKRNWQSHPFFIFFSLFQIIILMEQSMNPFVTFQVLEHLIFLIIASMTPYQFV</sequence>
<protein>
    <submittedName>
        <fullName evidence="4">Putative non-specific serine/threonine protein kinase</fullName>
        <ecNumber evidence="4">2.7.11.1</ecNumber>
    </submittedName>
</protein>
<keyword evidence="4" id="KW-0418">Kinase</keyword>
<dbReference type="InterPro" id="IPR051716">
    <property type="entry name" value="Plant_RL_S/T_kinase"/>
</dbReference>
<dbReference type="InterPro" id="IPR032675">
    <property type="entry name" value="LRR_dom_sf"/>
</dbReference>
<dbReference type="GO" id="GO:0016020">
    <property type="term" value="C:membrane"/>
    <property type="evidence" value="ECO:0007669"/>
    <property type="project" value="UniProtKB-SubCell"/>
</dbReference>
<proteinExistence type="predicted"/>
<keyword evidence="4" id="KW-0723">Serine/threonine-protein kinase</keyword>
<organism evidence="4">
    <name type="scientific">Medicago truncatula</name>
    <name type="common">Barrel medic</name>
    <name type="synonym">Medicago tribuloides</name>
    <dbReference type="NCBI Taxonomy" id="3880"/>
    <lineage>
        <taxon>Eukaryota</taxon>
        <taxon>Viridiplantae</taxon>
        <taxon>Streptophyta</taxon>
        <taxon>Embryophyta</taxon>
        <taxon>Tracheophyta</taxon>
        <taxon>Spermatophyta</taxon>
        <taxon>Magnoliopsida</taxon>
        <taxon>eudicotyledons</taxon>
        <taxon>Gunneridae</taxon>
        <taxon>Pentapetalae</taxon>
        <taxon>rosids</taxon>
        <taxon>fabids</taxon>
        <taxon>Fabales</taxon>
        <taxon>Fabaceae</taxon>
        <taxon>Papilionoideae</taxon>
        <taxon>50 kb inversion clade</taxon>
        <taxon>NPAAA clade</taxon>
        <taxon>Hologalegina</taxon>
        <taxon>IRL clade</taxon>
        <taxon>Trifolieae</taxon>
        <taxon>Medicago</taxon>
    </lineage>
</organism>
<reference evidence="4" key="1">
    <citation type="journal article" date="2018" name="Nat. Plants">
        <title>Whole-genome landscape of Medicago truncatula symbiotic genes.</title>
        <authorList>
            <person name="Pecrix Y."/>
            <person name="Gamas P."/>
            <person name="Carrere S."/>
        </authorList>
    </citation>
    <scope>NUCLEOTIDE SEQUENCE</scope>
    <source>
        <tissue evidence="4">Leaves</tissue>
    </source>
</reference>